<keyword evidence="7 11" id="KW-0862">Zinc</keyword>
<gene>
    <name evidence="13" type="primary">eep</name>
    <name evidence="13" type="ORF">ERS020247_00327</name>
</gene>
<dbReference type="RefSeq" id="WP_050222814.1">
    <property type="nucleotide sequence ID" value="NZ_CFGT01000002.1"/>
</dbReference>
<evidence type="ECO:0000259" key="12">
    <source>
        <dbReference type="Pfam" id="PF02163"/>
    </source>
</evidence>
<evidence type="ECO:0000256" key="1">
    <source>
        <dbReference type="ARBA" id="ARBA00001947"/>
    </source>
</evidence>
<evidence type="ECO:0000256" key="6">
    <source>
        <dbReference type="ARBA" id="ARBA00022801"/>
    </source>
</evidence>
<dbReference type="AlphaFoldDB" id="A0A2N9ZYL9"/>
<feature type="transmembrane region" description="Helical" evidence="11">
    <location>
        <begin position="345"/>
        <end position="368"/>
    </location>
</feature>
<evidence type="ECO:0000256" key="3">
    <source>
        <dbReference type="ARBA" id="ARBA00007931"/>
    </source>
</evidence>
<evidence type="ECO:0000256" key="10">
    <source>
        <dbReference type="ARBA" id="ARBA00023136"/>
    </source>
</evidence>
<feature type="domain" description="Peptidase M50" evidence="12">
    <location>
        <begin position="7"/>
        <end position="404"/>
    </location>
</feature>
<organism evidence="13 14">
    <name type="scientific">Streptococcus pseudopneumoniae</name>
    <dbReference type="NCBI Taxonomy" id="257758"/>
    <lineage>
        <taxon>Bacteria</taxon>
        <taxon>Bacillati</taxon>
        <taxon>Bacillota</taxon>
        <taxon>Bacilli</taxon>
        <taxon>Lactobacillales</taxon>
        <taxon>Streptococcaceae</taxon>
        <taxon>Streptococcus</taxon>
    </lineage>
</organism>
<dbReference type="PANTHER" id="PTHR42837">
    <property type="entry name" value="REGULATOR OF SIGMA-E PROTEASE RSEP"/>
    <property type="match status" value="1"/>
</dbReference>
<feature type="transmembrane region" description="Helical" evidence="11">
    <location>
        <begin position="6"/>
        <end position="25"/>
    </location>
</feature>
<evidence type="ECO:0000256" key="7">
    <source>
        <dbReference type="ARBA" id="ARBA00022833"/>
    </source>
</evidence>
<keyword evidence="6 11" id="KW-0378">Hydrolase</keyword>
<keyword evidence="10 11" id="KW-0472">Membrane</keyword>
<dbReference type="GO" id="GO:0016020">
    <property type="term" value="C:membrane"/>
    <property type="evidence" value="ECO:0007669"/>
    <property type="project" value="UniProtKB-SubCell"/>
</dbReference>
<comment type="similarity">
    <text evidence="3 11">Belongs to the peptidase M50B family.</text>
</comment>
<protein>
    <recommendedName>
        <fullName evidence="11">Zinc metalloprotease</fullName>
        <ecNumber evidence="11">3.4.24.-</ecNumber>
    </recommendedName>
</protein>
<dbReference type="Proteomes" id="UP000048179">
    <property type="component" value="Unassembled WGS sequence"/>
</dbReference>
<dbReference type="GO" id="GO:0046872">
    <property type="term" value="F:metal ion binding"/>
    <property type="evidence" value="ECO:0007669"/>
    <property type="project" value="UniProtKB-KW"/>
</dbReference>
<dbReference type="SUPFAM" id="SSF50156">
    <property type="entry name" value="PDZ domain-like"/>
    <property type="match status" value="1"/>
</dbReference>
<dbReference type="PANTHER" id="PTHR42837:SF2">
    <property type="entry name" value="MEMBRANE METALLOPROTEASE ARASP2, CHLOROPLASTIC-RELATED"/>
    <property type="match status" value="1"/>
</dbReference>
<evidence type="ECO:0000313" key="13">
    <source>
        <dbReference type="EMBL" id="CEY56174.1"/>
    </source>
</evidence>
<dbReference type="GO" id="GO:0006508">
    <property type="term" value="P:proteolysis"/>
    <property type="evidence" value="ECO:0007669"/>
    <property type="project" value="UniProtKB-KW"/>
</dbReference>
<name>A0A2N9ZYL9_9STRE</name>
<evidence type="ECO:0000313" key="14">
    <source>
        <dbReference type="Proteomes" id="UP000048179"/>
    </source>
</evidence>
<keyword evidence="5 11" id="KW-0812">Transmembrane</keyword>
<sequence length="419" mass="45925">MLGILTFILVFGIIVVVHEFGHFYFAKKSGILVREFAIGMGPKIFAHIGKDGTAYTIRILPLGGYVRMAGWGDDTTEIKTGTPVSLTLADDGKVKRINLSGKKLDQTALPMQVTQFDFEDKLFIKGLVLEEEKTFAVDHDATVVEADGTEVRIAPLDVQYQNATIWGKLITNFAGPMNNFILGVVVFWILIFMQGGVRDVDTNQFHVMPQGALAKVGVPETAQITKIGSHEISNWESLIQAVESETKDKTAPTLDVTIFENGSDKQVTVTPEESQGRYLLGVQPGIKSDFLSMFVGGFTTAADSALRILSALKNLIFQPDLNKLGGPVAIFKASSDAAKNGIENVLYFLAMISINIGIFNLIPIPALDGGKIVLNILEAIRRKPLKQEIETYVTLAGVVIMVVLMIAVTWNDIMRLFFR</sequence>
<evidence type="ECO:0000256" key="11">
    <source>
        <dbReference type="RuleBase" id="RU362031"/>
    </source>
</evidence>
<keyword evidence="4 13" id="KW-0645">Protease</keyword>
<feature type="transmembrane region" description="Helical" evidence="11">
    <location>
        <begin position="180"/>
        <end position="197"/>
    </location>
</feature>
<proteinExistence type="inferred from homology"/>
<dbReference type="CDD" id="cd06163">
    <property type="entry name" value="S2P-M50_PDZ_RseP-like"/>
    <property type="match status" value="1"/>
</dbReference>
<accession>A0A2N9ZYL9</accession>
<evidence type="ECO:0000256" key="4">
    <source>
        <dbReference type="ARBA" id="ARBA00022670"/>
    </source>
</evidence>
<keyword evidence="9 11" id="KW-0482">Metalloprotease</keyword>
<dbReference type="EC" id="3.4.24.-" evidence="11"/>
<feature type="transmembrane region" description="Helical" evidence="11">
    <location>
        <begin position="389"/>
        <end position="410"/>
    </location>
</feature>
<dbReference type="InterPro" id="IPR004387">
    <property type="entry name" value="Pept_M50_Zn"/>
</dbReference>
<dbReference type="InterPro" id="IPR036034">
    <property type="entry name" value="PDZ_sf"/>
</dbReference>
<dbReference type="Pfam" id="PF02163">
    <property type="entry name" value="Peptidase_M50"/>
    <property type="match status" value="1"/>
</dbReference>
<evidence type="ECO:0000256" key="9">
    <source>
        <dbReference type="ARBA" id="ARBA00023049"/>
    </source>
</evidence>
<reference evidence="13 14" key="1">
    <citation type="submission" date="2015-03" db="EMBL/GenBank/DDBJ databases">
        <authorList>
            <consortium name="Pathogen Informatics"/>
        </authorList>
    </citation>
    <scope>NUCLEOTIDE SEQUENCE [LARGE SCALE GENOMIC DNA]</scope>
    <source>
        <strain evidence="13 14">SMRU737</strain>
    </source>
</reference>
<keyword evidence="11" id="KW-0479">Metal-binding</keyword>
<dbReference type="GO" id="GO:0004222">
    <property type="term" value="F:metalloendopeptidase activity"/>
    <property type="evidence" value="ECO:0007669"/>
    <property type="project" value="InterPro"/>
</dbReference>
<dbReference type="Gene3D" id="2.30.42.10">
    <property type="match status" value="1"/>
</dbReference>
<comment type="cofactor">
    <cofactor evidence="1 11">
        <name>Zn(2+)</name>
        <dbReference type="ChEBI" id="CHEBI:29105"/>
    </cofactor>
</comment>
<dbReference type="EMBL" id="CFGT01000002">
    <property type="protein sequence ID" value="CEY56174.1"/>
    <property type="molecule type" value="Genomic_DNA"/>
</dbReference>
<evidence type="ECO:0000256" key="8">
    <source>
        <dbReference type="ARBA" id="ARBA00022989"/>
    </source>
</evidence>
<evidence type="ECO:0000256" key="5">
    <source>
        <dbReference type="ARBA" id="ARBA00022692"/>
    </source>
</evidence>
<dbReference type="NCBIfam" id="TIGR00054">
    <property type="entry name" value="RIP metalloprotease RseP"/>
    <property type="match status" value="1"/>
</dbReference>
<keyword evidence="8 11" id="KW-1133">Transmembrane helix</keyword>
<dbReference type="InterPro" id="IPR008915">
    <property type="entry name" value="Peptidase_M50"/>
</dbReference>
<evidence type="ECO:0000256" key="2">
    <source>
        <dbReference type="ARBA" id="ARBA00004141"/>
    </source>
</evidence>
<comment type="subcellular location">
    <subcellularLocation>
        <location evidence="2">Membrane</location>
        <topology evidence="2">Multi-pass membrane protein</topology>
    </subcellularLocation>
</comment>